<dbReference type="AlphaFoldDB" id="A0A8J2S3R8"/>
<evidence type="ECO:0000256" key="1">
    <source>
        <dbReference type="ARBA" id="ARBA00004496"/>
    </source>
</evidence>
<dbReference type="GO" id="GO:0047992">
    <property type="term" value="F:hydroxylysine kinase activity"/>
    <property type="evidence" value="ECO:0007669"/>
    <property type="project" value="UniProtKB-EC"/>
</dbReference>
<accession>A0A8J2S3R8</accession>
<dbReference type="InterPro" id="IPR002575">
    <property type="entry name" value="Aminoglycoside_PTrfase"/>
</dbReference>
<reference evidence="12" key="1">
    <citation type="submission" date="2021-11" db="EMBL/GenBank/DDBJ databases">
        <authorList>
            <consortium name="Genoscope - CEA"/>
            <person name="William W."/>
        </authorList>
    </citation>
    <scope>NUCLEOTIDE SEQUENCE</scope>
</reference>
<evidence type="ECO:0000313" key="13">
    <source>
        <dbReference type="Proteomes" id="UP000789595"/>
    </source>
</evidence>
<dbReference type="EMBL" id="CAKKNE010000001">
    <property type="protein sequence ID" value="CAH0364478.1"/>
    <property type="molecule type" value="Genomic_DNA"/>
</dbReference>
<comment type="similarity">
    <text evidence="2">Belongs to the aminoglycoside phosphotransferase family.</text>
</comment>
<feature type="region of interest" description="Disordered" evidence="10">
    <location>
        <begin position="1"/>
        <end position="24"/>
    </location>
</feature>
<keyword evidence="4" id="KW-0808">Transferase</keyword>
<evidence type="ECO:0000256" key="8">
    <source>
        <dbReference type="ARBA" id="ARBA00038873"/>
    </source>
</evidence>
<dbReference type="EC" id="2.7.1.81" evidence="8"/>
<feature type="domain" description="Aminoglycoside phosphotransferase" evidence="11">
    <location>
        <begin position="48"/>
        <end position="252"/>
    </location>
</feature>
<evidence type="ECO:0000256" key="4">
    <source>
        <dbReference type="ARBA" id="ARBA00022679"/>
    </source>
</evidence>
<dbReference type="Gene3D" id="3.90.1200.10">
    <property type="match status" value="1"/>
</dbReference>
<name>A0A8J2S3R8_9STRA</name>
<evidence type="ECO:0000256" key="7">
    <source>
        <dbReference type="ARBA" id="ARBA00037368"/>
    </source>
</evidence>
<keyword evidence="3" id="KW-0963">Cytoplasm</keyword>
<organism evidence="12 13">
    <name type="scientific">Pelagomonas calceolata</name>
    <dbReference type="NCBI Taxonomy" id="35677"/>
    <lineage>
        <taxon>Eukaryota</taxon>
        <taxon>Sar</taxon>
        <taxon>Stramenopiles</taxon>
        <taxon>Ochrophyta</taxon>
        <taxon>Pelagophyceae</taxon>
        <taxon>Pelagomonadales</taxon>
        <taxon>Pelagomonadaceae</taxon>
        <taxon>Pelagomonas</taxon>
    </lineage>
</organism>
<dbReference type="Proteomes" id="UP000789595">
    <property type="component" value="Unassembled WGS sequence"/>
</dbReference>
<keyword evidence="5" id="KW-0418">Kinase</keyword>
<dbReference type="InterPro" id="IPR011009">
    <property type="entry name" value="Kinase-like_dom_sf"/>
</dbReference>
<evidence type="ECO:0000256" key="5">
    <source>
        <dbReference type="ARBA" id="ARBA00022777"/>
    </source>
</evidence>
<dbReference type="InterPro" id="IPR050249">
    <property type="entry name" value="Pseudomonas-type_ThrB"/>
</dbReference>
<dbReference type="SUPFAM" id="SSF56112">
    <property type="entry name" value="Protein kinase-like (PK-like)"/>
    <property type="match status" value="1"/>
</dbReference>
<dbReference type="PANTHER" id="PTHR21064:SF1">
    <property type="entry name" value="HYDROXYLYSINE KINASE"/>
    <property type="match status" value="1"/>
</dbReference>
<dbReference type="Pfam" id="PF01636">
    <property type="entry name" value="APH"/>
    <property type="match status" value="1"/>
</dbReference>
<evidence type="ECO:0000256" key="9">
    <source>
        <dbReference type="ARBA" id="ARBA00040505"/>
    </source>
</evidence>
<proteinExistence type="inferred from homology"/>
<evidence type="ECO:0000256" key="2">
    <source>
        <dbReference type="ARBA" id="ARBA00006219"/>
    </source>
</evidence>
<comment type="catalytic activity">
    <reaction evidence="6">
        <text>(5R)-5-hydroxy-L-lysine + GTP = (5R)-5-phosphooxy-L-lysine + GDP + H(+)</text>
        <dbReference type="Rhea" id="RHEA:19049"/>
        <dbReference type="ChEBI" id="CHEBI:15378"/>
        <dbReference type="ChEBI" id="CHEBI:37565"/>
        <dbReference type="ChEBI" id="CHEBI:57882"/>
        <dbReference type="ChEBI" id="CHEBI:58189"/>
        <dbReference type="ChEBI" id="CHEBI:58357"/>
        <dbReference type="EC" id="2.7.1.81"/>
    </reaction>
</comment>
<evidence type="ECO:0000256" key="3">
    <source>
        <dbReference type="ARBA" id="ARBA00022490"/>
    </source>
</evidence>
<comment type="subcellular location">
    <subcellularLocation>
        <location evidence="1">Cytoplasm</location>
    </subcellularLocation>
</comment>
<protein>
    <recommendedName>
        <fullName evidence="9">Hydroxylysine kinase</fullName>
        <ecNumber evidence="8">2.7.1.81</ecNumber>
    </recommendedName>
</protein>
<evidence type="ECO:0000259" key="11">
    <source>
        <dbReference type="Pfam" id="PF01636"/>
    </source>
</evidence>
<evidence type="ECO:0000313" key="12">
    <source>
        <dbReference type="EMBL" id="CAH0364478.1"/>
    </source>
</evidence>
<comment type="caution">
    <text evidence="12">The sequence shown here is derived from an EMBL/GenBank/DDBJ whole genome shotgun (WGS) entry which is preliminary data.</text>
</comment>
<sequence length="380" mass="42730">MASTAEADAKACTAEEQERKKMKPSYSIDDATQLLRKHFNVPATAVKELDSYDDQNFRVTSPYGTYVLKAHNGVESRNTQLLDAQSQLLKHLEDHNIRAPVEAQSRVTLKRTTLRLLRWVDGDVLSSSTMTPSLLERAGSFLGDIRKALDTFDHQALHRLHLWDLRRFPAVATFSSKLRSMDCDVKRVKLVETCIENYASQNFDSLPMATLHGDFNDANILLHGDKWGILDVGDCVYSWRVNDVAIGAAYVMVNLCTSENKRSGFTDKGDHVAVQGAQKFVEGFLQRSTLSKDECRALPHLIAARLATSFTRTPSTRAARRLGWYSYRESLAAQPDMPQQRRDYLLHHALPAATALDVCLQATSLVADWPTTKPVRDPRR</sequence>
<dbReference type="PANTHER" id="PTHR21064">
    <property type="entry name" value="AMINOGLYCOSIDE PHOSPHOTRANSFERASE DOMAIN-CONTAINING PROTEIN-RELATED"/>
    <property type="match status" value="1"/>
</dbReference>
<dbReference type="OrthoDB" id="6288734at2759"/>
<comment type="function">
    <text evidence="7">Catalyzes the GTP-dependent phosphorylation of 5-hydroxy-L-lysine.</text>
</comment>
<keyword evidence="13" id="KW-1185">Reference proteome</keyword>
<evidence type="ECO:0000256" key="10">
    <source>
        <dbReference type="SAM" id="MobiDB-lite"/>
    </source>
</evidence>
<dbReference type="GO" id="GO:0005737">
    <property type="term" value="C:cytoplasm"/>
    <property type="evidence" value="ECO:0007669"/>
    <property type="project" value="UniProtKB-SubCell"/>
</dbReference>
<evidence type="ECO:0000256" key="6">
    <source>
        <dbReference type="ARBA" id="ARBA00036820"/>
    </source>
</evidence>
<gene>
    <name evidence="12" type="ORF">PECAL_1P08410</name>
</gene>